<feature type="region of interest" description="Disordered" evidence="2">
    <location>
        <begin position="1"/>
        <end position="28"/>
    </location>
</feature>
<keyword evidence="4" id="KW-0413">Isomerase</keyword>
<name>A0ABP9JFH2_9MICO</name>
<dbReference type="Proteomes" id="UP001500427">
    <property type="component" value="Unassembled WGS sequence"/>
</dbReference>
<gene>
    <name evidence="4" type="ORF">GCM10023258_27770</name>
</gene>
<dbReference type="PANTHER" id="PTHR12110:SF41">
    <property type="entry name" value="INOSOSE DEHYDRATASE"/>
    <property type="match status" value="1"/>
</dbReference>
<dbReference type="EMBL" id="BAABIW010000018">
    <property type="protein sequence ID" value="GAA5030485.1"/>
    <property type="molecule type" value="Genomic_DNA"/>
</dbReference>
<feature type="domain" description="Xylose isomerase-like TIM barrel" evidence="3">
    <location>
        <begin position="56"/>
        <end position="285"/>
    </location>
</feature>
<evidence type="ECO:0000313" key="4">
    <source>
        <dbReference type="EMBL" id="GAA5030485.1"/>
    </source>
</evidence>
<dbReference type="RefSeq" id="WP_345508095.1">
    <property type="nucleotide sequence ID" value="NZ_BAABIW010000018.1"/>
</dbReference>
<dbReference type="InterPro" id="IPR050312">
    <property type="entry name" value="IolE/XylAMocC-like"/>
</dbReference>
<evidence type="ECO:0000256" key="2">
    <source>
        <dbReference type="SAM" id="MobiDB-lite"/>
    </source>
</evidence>
<organism evidence="4 5">
    <name type="scientific">Terrabacter aeriphilus</name>
    <dbReference type="NCBI Taxonomy" id="515662"/>
    <lineage>
        <taxon>Bacteria</taxon>
        <taxon>Bacillati</taxon>
        <taxon>Actinomycetota</taxon>
        <taxon>Actinomycetes</taxon>
        <taxon>Micrococcales</taxon>
        <taxon>Intrasporangiaceae</taxon>
        <taxon>Terrabacter</taxon>
    </lineage>
</organism>
<proteinExistence type="predicted"/>
<dbReference type="InterPro" id="IPR036237">
    <property type="entry name" value="Xyl_isomerase-like_sf"/>
</dbReference>
<evidence type="ECO:0000313" key="5">
    <source>
        <dbReference type="Proteomes" id="UP001500427"/>
    </source>
</evidence>
<feature type="compositionally biased region" description="Low complexity" evidence="2">
    <location>
        <begin position="1"/>
        <end position="17"/>
    </location>
</feature>
<accession>A0ABP9JFH2</accession>
<evidence type="ECO:0000259" key="3">
    <source>
        <dbReference type="Pfam" id="PF01261"/>
    </source>
</evidence>
<dbReference type="Pfam" id="PF01261">
    <property type="entry name" value="AP_endonuc_2"/>
    <property type="match status" value="1"/>
</dbReference>
<dbReference type="Gene3D" id="3.20.20.150">
    <property type="entry name" value="Divalent-metal-dependent TIM barrel enzymes"/>
    <property type="match status" value="1"/>
</dbReference>
<dbReference type="SUPFAM" id="SSF51658">
    <property type="entry name" value="Xylose isomerase-like"/>
    <property type="match status" value="1"/>
</dbReference>
<reference evidence="5" key="1">
    <citation type="journal article" date="2019" name="Int. J. Syst. Evol. Microbiol.">
        <title>The Global Catalogue of Microorganisms (GCM) 10K type strain sequencing project: providing services to taxonomists for standard genome sequencing and annotation.</title>
        <authorList>
            <consortium name="The Broad Institute Genomics Platform"/>
            <consortium name="The Broad Institute Genome Sequencing Center for Infectious Disease"/>
            <person name="Wu L."/>
            <person name="Ma J."/>
        </authorList>
    </citation>
    <scope>NUCLEOTIDE SEQUENCE [LARGE SCALE GENOMIC DNA]</scope>
    <source>
        <strain evidence="5">JCM 17687</strain>
    </source>
</reference>
<comment type="caution">
    <text evidence="4">The sequence shown here is derived from an EMBL/GenBank/DDBJ whole genome shotgun (WGS) entry which is preliminary data.</text>
</comment>
<sequence length="316" mass="33345">MTTDSTTAAAGSTTTSTEPGTDRAADRAAARRNPLGVHALVFVGDTSPASVESAVRRTAEAGFDLLEFSLHDSINLDRAATRALLQEHGLSAACSRGLAPDADVSSDDPAVVARGQELLRQSLALTADIGATVLTGALYSAFGKAAAPLTRTGRDHVVGVLSELAQEAAPLGVTLGLEVCNRYETNVVNTARDAVRLADDIGADNVMVHLDTYHMNIEEDDFVQPVLDTGDRLGYVHIGENHRGYLGSGHLDFASFFGALQRIDYRGAVTFESFSSAVLAPGLSNDLAIWRNLWDDGDDLARSAREFLDAGLSSSA</sequence>
<dbReference type="InterPro" id="IPR013022">
    <property type="entry name" value="Xyl_isomerase-like_TIM-brl"/>
</dbReference>
<protein>
    <submittedName>
        <fullName evidence="4">Sugar phosphate isomerase/epimerase</fullName>
    </submittedName>
</protein>
<evidence type="ECO:0000256" key="1">
    <source>
        <dbReference type="ARBA" id="ARBA00023277"/>
    </source>
</evidence>
<keyword evidence="1" id="KW-0119">Carbohydrate metabolism</keyword>
<dbReference type="PANTHER" id="PTHR12110">
    <property type="entry name" value="HYDROXYPYRUVATE ISOMERASE"/>
    <property type="match status" value="1"/>
</dbReference>
<keyword evidence="5" id="KW-1185">Reference proteome</keyword>
<dbReference type="GO" id="GO:0016853">
    <property type="term" value="F:isomerase activity"/>
    <property type="evidence" value="ECO:0007669"/>
    <property type="project" value="UniProtKB-KW"/>
</dbReference>